<comment type="cofactor">
    <cofactor evidence="1">
        <name>FAD</name>
        <dbReference type="ChEBI" id="CHEBI:57692"/>
    </cofactor>
</comment>
<feature type="domain" description="FAD-binding" evidence="6">
    <location>
        <begin position="144"/>
        <end position="387"/>
    </location>
</feature>
<dbReference type="SUPFAM" id="SSF51905">
    <property type="entry name" value="FAD/NAD(P)-binding domain"/>
    <property type="match status" value="1"/>
</dbReference>
<dbReference type="InterPro" id="IPR002938">
    <property type="entry name" value="FAD-bd"/>
</dbReference>
<organism evidence="7 8">
    <name type="scientific">[Torrubiella] hemipterigena</name>
    <dbReference type="NCBI Taxonomy" id="1531966"/>
    <lineage>
        <taxon>Eukaryota</taxon>
        <taxon>Fungi</taxon>
        <taxon>Dikarya</taxon>
        <taxon>Ascomycota</taxon>
        <taxon>Pezizomycotina</taxon>
        <taxon>Sordariomycetes</taxon>
        <taxon>Hypocreomycetidae</taxon>
        <taxon>Hypocreales</taxon>
        <taxon>Clavicipitaceae</taxon>
        <taxon>Clavicipitaceae incertae sedis</taxon>
        <taxon>'Torrubiella' clade</taxon>
    </lineage>
</organism>
<dbReference type="OrthoDB" id="47494at2759"/>
<dbReference type="GO" id="GO:0004497">
    <property type="term" value="F:monooxygenase activity"/>
    <property type="evidence" value="ECO:0007669"/>
    <property type="project" value="UniProtKB-KW"/>
</dbReference>
<dbReference type="Pfam" id="PF01494">
    <property type="entry name" value="FAD_binding_3"/>
    <property type="match status" value="1"/>
</dbReference>
<dbReference type="GO" id="GO:0071949">
    <property type="term" value="F:FAD binding"/>
    <property type="evidence" value="ECO:0007669"/>
    <property type="project" value="InterPro"/>
</dbReference>
<evidence type="ECO:0000256" key="4">
    <source>
        <dbReference type="ARBA" id="ARBA00023002"/>
    </source>
</evidence>
<evidence type="ECO:0000313" key="8">
    <source>
        <dbReference type="Proteomes" id="UP000039046"/>
    </source>
</evidence>
<dbReference type="Pfam" id="PF13450">
    <property type="entry name" value="NAD_binding_8"/>
    <property type="match status" value="1"/>
</dbReference>
<dbReference type="PANTHER" id="PTHR47178:SF3">
    <property type="entry name" value="FAD-BINDING DOMAIN-CONTAINING PROTEIN"/>
    <property type="match status" value="1"/>
</dbReference>
<dbReference type="EMBL" id="CDHN01000004">
    <property type="protein sequence ID" value="CEJ92449.1"/>
    <property type="molecule type" value="Genomic_DNA"/>
</dbReference>
<dbReference type="Gene3D" id="3.50.50.60">
    <property type="entry name" value="FAD/NAD(P)-binding domain"/>
    <property type="match status" value="1"/>
</dbReference>
<keyword evidence="4" id="KW-0560">Oxidoreductase</keyword>
<evidence type="ECO:0000259" key="6">
    <source>
        <dbReference type="Pfam" id="PF01494"/>
    </source>
</evidence>
<keyword evidence="2" id="KW-0285">Flavoprotein</keyword>
<evidence type="ECO:0000313" key="7">
    <source>
        <dbReference type="EMBL" id="CEJ92449.1"/>
    </source>
</evidence>
<dbReference type="PANTHER" id="PTHR47178">
    <property type="entry name" value="MONOOXYGENASE, FAD-BINDING"/>
    <property type="match status" value="1"/>
</dbReference>
<evidence type="ECO:0000256" key="1">
    <source>
        <dbReference type="ARBA" id="ARBA00001974"/>
    </source>
</evidence>
<keyword evidence="8" id="KW-1185">Reference proteome</keyword>
<gene>
    <name evidence="7" type="ORF">VHEMI08101</name>
</gene>
<proteinExistence type="predicted"/>
<evidence type="ECO:0000256" key="3">
    <source>
        <dbReference type="ARBA" id="ARBA00022827"/>
    </source>
</evidence>
<keyword evidence="5" id="KW-0503">Monooxygenase</keyword>
<dbReference type="Proteomes" id="UP000039046">
    <property type="component" value="Unassembled WGS sequence"/>
</dbReference>
<evidence type="ECO:0000256" key="2">
    <source>
        <dbReference type="ARBA" id="ARBA00022630"/>
    </source>
</evidence>
<dbReference type="STRING" id="1531966.A0A0A1TCD6"/>
<sequence>MKFSSLYSKFLQKKKPSDMASLDRDRPTVAVIGAGLTGLLAAQGLKKNGFNVVVFEQEASIDARPQEWTMLIHWAMPLFEKLVPAHILKDLNGALCNPHLEFTDEIESLPCYNGVTGELLFSSPTPGSRRVSRRRLRKLLTQDIDIRWNQSLTGFKKSSEGIKLEFSNGESFDAHHLLGADGTWSKVRHLLLGPEQAQPRTSGFLFATGITEFNDSEKTNAIIQAHPVAALMMGTNAVGAVGVMAAGDPSDKSTWTTFWVKIWQGNAVDLKDGEALDYIKGNTPPLRDIFQSAIDWTPEGSYVRISEMKYWIPTQWDNYGGRVTLAGDAAHPMLIYRGQGFQHSITDVASYVDALTQLHSTEESPEQIIGAYESEMIERGAKAVQQSLSEAEKSLDIEMIGQMLMAKQGHGKST</sequence>
<protein>
    <recommendedName>
        <fullName evidence="6">FAD-binding domain-containing protein</fullName>
    </recommendedName>
</protein>
<evidence type="ECO:0000256" key="5">
    <source>
        <dbReference type="ARBA" id="ARBA00023033"/>
    </source>
</evidence>
<dbReference type="HOGENOM" id="CLU_009665_3_2_1"/>
<accession>A0A0A1TCD6</accession>
<name>A0A0A1TCD6_9HYPO</name>
<dbReference type="PRINTS" id="PR00420">
    <property type="entry name" value="RNGMNOXGNASE"/>
</dbReference>
<dbReference type="InterPro" id="IPR036188">
    <property type="entry name" value="FAD/NAD-bd_sf"/>
</dbReference>
<keyword evidence="3" id="KW-0274">FAD</keyword>
<reference evidence="7 8" key="1">
    <citation type="journal article" date="2015" name="Genome Announc.">
        <title>Draft Genome Sequence and Gene Annotation of the Entomopathogenic Fungus Verticillium hemipterigenum.</title>
        <authorList>
            <person name="Horn F."/>
            <person name="Habel A."/>
            <person name="Scharf D.H."/>
            <person name="Dworschak J."/>
            <person name="Brakhage A.A."/>
            <person name="Guthke R."/>
            <person name="Hertweck C."/>
            <person name="Linde J."/>
        </authorList>
    </citation>
    <scope>NUCLEOTIDE SEQUENCE [LARGE SCALE GENOMIC DNA]</scope>
</reference>
<dbReference type="AlphaFoldDB" id="A0A0A1TCD6"/>